<evidence type="ECO:0000256" key="3">
    <source>
        <dbReference type="ARBA" id="ARBA00022771"/>
    </source>
</evidence>
<dbReference type="PANTHER" id="PTHR46802">
    <property type="entry name" value="TYROSINE-PROTEIN KINASE BAZ1B"/>
    <property type="match status" value="1"/>
</dbReference>
<keyword evidence="3 6" id="KW-0863">Zinc-finger</keyword>
<dbReference type="InterPro" id="IPR019786">
    <property type="entry name" value="Zinc_finger_PHD-type_CS"/>
</dbReference>
<evidence type="ECO:0000256" key="2">
    <source>
        <dbReference type="ARBA" id="ARBA00022723"/>
    </source>
</evidence>
<dbReference type="CDD" id="cd15489">
    <property type="entry name" value="PHD_SF"/>
    <property type="match status" value="1"/>
</dbReference>
<dbReference type="GO" id="GO:0042393">
    <property type="term" value="F:histone binding"/>
    <property type="evidence" value="ECO:0007669"/>
    <property type="project" value="TreeGrafter"/>
</dbReference>
<dbReference type="PROSITE" id="PS01359">
    <property type="entry name" value="ZF_PHD_1"/>
    <property type="match status" value="1"/>
</dbReference>
<feature type="compositionally biased region" description="Basic residues" evidence="8">
    <location>
        <begin position="1221"/>
        <end position="1233"/>
    </location>
</feature>
<feature type="region of interest" description="Disordered" evidence="8">
    <location>
        <begin position="274"/>
        <end position="356"/>
    </location>
</feature>
<feature type="compositionally biased region" description="Acidic residues" evidence="8">
    <location>
        <begin position="561"/>
        <end position="570"/>
    </location>
</feature>
<keyword evidence="5 7" id="KW-0539">Nucleus</keyword>
<dbReference type="PROSITE" id="PS50089">
    <property type="entry name" value="ZF_RING_2"/>
    <property type="match status" value="1"/>
</dbReference>
<feature type="compositionally biased region" description="Acidic residues" evidence="8">
    <location>
        <begin position="1127"/>
        <end position="1140"/>
    </location>
</feature>
<feature type="domain" description="PHD-type" evidence="9">
    <location>
        <begin position="1163"/>
        <end position="1211"/>
    </location>
</feature>
<evidence type="ECO:0000256" key="1">
    <source>
        <dbReference type="ARBA" id="ARBA00004123"/>
    </source>
</evidence>
<keyword evidence="4" id="KW-0862">Zinc</keyword>
<dbReference type="PANTHER" id="PTHR46802:SF1">
    <property type="entry name" value="TYROSINE-PROTEIN KINASE BAZ1B"/>
    <property type="match status" value="1"/>
</dbReference>
<organism evidence="13 14">
    <name type="scientific">Adineta ricciae</name>
    <name type="common">Rotifer</name>
    <dbReference type="NCBI Taxonomy" id="249248"/>
    <lineage>
        <taxon>Eukaryota</taxon>
        <taxon>Metazoa</taxon>
        <taxon>Spiralia</taxon>
        <taxon>Gnathifera</taxon>
        <taxon>Rotifera</taxon>
        <taxon>Eurotatoria</taxon>
        <taxon>Bdelloidea</taxon>
        <taxon>Adinetida</taxon>
        <taxon>Adinetidae</taxon>
        <taxon>Adineta</taxon>
    </lineage>
</organism>
<evidence type="ECO:0000256" key="8">
    <source>
        <dbReference type="SAM" id="MobiDB-lite"/>
    </source>
</evidence>
<dbReference type="InterPro" id="IPR001841">
    <property type="entry name" value="Znf_RING"/>
</dbReference>
<feature type="compositionally biased region" description="Basic and acidic residues" evidence="8">
    <location>
        <begin position="575"/>
        <end position="592"/>
    </location>
</feature>
<evidence type="ECO:0000313" key="12">
    <source>
        <dbReference type="EMBL" id="CAF0940547.1"/>
    </source>
</evidence>
<evidence type="ECO:0000256" key="4">
    <source>
        <dbReference type="ARBA" id="ARBA00022833"/>
    </source>
</evidence>
<reference evidence="13" key="1">
    <citation type="submission" date="2021-02" db="EMBL/GenBank/DDBJ databases">
        <authorList>
            <person name="Nowell W R."/>
        </authorList>
    </citation>
    <scope>NUCLEOTIDE SEQUENCE</scope>
</reference>
<feature type="domain" description="RING-type" evidence="10">
    <location>
        <begin position="1062"/>
        <end position="1111"/>
    </location>
</feature>
<feature type="compositionally biased region" description="Acidic residues" evidence="8">
    <location>
        <begin position="1254"/>
        <end position="1265"/>
    </location>
</feature>
<dbReference type="SMART" id="SM00249">
    <property type="entry name" value="PHD"/>
    <property type="match status" value="2"/>
</dbReference>
<feature type="compositionally biased region" description="Low complexity" evidence="8">
    <location>
        <begin position="1300"/>
        <end position="1313"/>
    </location>
</feature>
<comment type="subcellular location">
    <subcellularLocation>
        <location evidence="1 7">Nucleus</location>
    </subcellularLocation>
</comment>
<dbReference type="OrthoDB" id="784962at2759"/>
<protein>
    <submittedName>
        <fullName evidence="13">Uncharacterized protein</fullName>
    </submittedName>
</protein>
<feature type="region of interest" description="Disordered" evidence="8">
    <location>
        <begin position="699"/>
        <end position="760"/>
    </location>
</feature>
<feature type="compositionally biased region" description="Low complexity" evidence="8">
    <location>
        <begin position="310"/>
        <end position="336"/>
    </location>
</feature>
<keyword evidence="2" id="KW-0479">Metal-binding</keyword>
<feature type="compositionally biased region" description="Acidic residues" evidence="8">
    <location>
        <begin position="1314"/>
        <end position="1325"/>
    </location>
</feature>
<dbReference type="InterPro" id="IPR001965">
    <property type="entry name" value="Znf_PHD"/>
</dbReference>
<sequence length="1354" mass="157050">MPLFGRRLFRINEEDTPDDSGETYTIEHTGEQYHSKTLYDKLQKVYQLERWTCECTWRAGLTHKEAYQSESDIRKTLSTVVPNYFNKPIFEIIYHNVKPLEKLAEEVSILLGQSFVLNEPVQFKKKKDNTAIKGIIELIEDNDDPKKRSSERVSIQAKPPSDKQMKNVKYSVRLSDEDRVVPNVLPTELQRCTLIPNREKLKTFIRAYAIRLGNRIDSPWVFYDQSNKDTYELKDRIATDIIEKFHKSTIVTLDEILREQERIARKQAEEQAAALAEDNKAKEINNNMSIPNGHSDDVKIIFSDDEKNPKTSPKAKVKSSPSKKAPTPSTKQSKSSSKGKKQLTLHDMKFTKNSPNHNELLEKSSLKTYDVIIPHSLLQKLDKTRRERGIDSRYFHRLILNCARTLNDKQRLRLPDEYRSIIQMKYDELELKRRLSQMTDEEKKLFLQSKRLEQKPIEDTDCTFLKDLPMPKELQTTLDVSSDSIGNLLMISTFLTSCHSLFYLSLNDEISKSTQVYLRSFKLDSLLQTSTHLFTNYFLEILQILMKLLFKEDENRSNESDNQDGDEEEAAAAVENDKVENPNEKKNKEKNLNDSNNNEQMDIEEVYFIQLSDIPLTSYTCQELTRLYLLKEKDESNQVILDKLANCEAKDLQISDQINLLVLLVNTITTDNELMADYFEHLTRILSEASRERNQLLAERRKAQEEESKQKKLQLQNGENEKVSSKKQSKPLIPAKSSNGTANDENEQTTPMIIDENGDFDNDNDDDLKTVLQRRRQMVALSKELKEKREIEAQKLQIKQKRQLAIQKAEQIYQEALINLQYGFRIKPLGYDRHYNRYWFFRGYPGIFVEKGWIGPNVNYFVELTSEEIPLLTSNEKVIPKDESNQWFVYDDENLIQQLLHTLNDRGIREHNLALNLKKAMPYIHAEFEQLKKSKNSLDQQDENSEFLADMISSFKTELEDIESRLRLGSLGGFIVNDNLVEWQTKLKQATERHELAEVLIQLQQTVAEKYASGIFNSSDKKPLQIWFNDCRTCKTYPRLYVLMLVFENCITWNKSTVGLKCKVCRKKQKDESIIVCDQCCYGYHPECLRGCNDPCLKNSANDLWFCPACRPTSKRRVRQDKKVDYQENDIYDNDMDVDTDSSSNESSSNDEQSSNSDENNEDDACQICGGENDLIQCTQCQSCYHCQCHEPPLRCPPRSTTWLCNNCRYGITNETNNRSKSSKKVGKTKQKPSAKPQKQNTTRRSTRKNYREVDEEEEESDDEEKTTGKRRSKRLRRSEPSPTKQIESNQRKNRRARVSKSSSSSSSASSNNDNDDDDDDDGGDNNDPMETNHDEETDSDENEHLTTDSPSSN</sequence>
<dbReference type="Gene3D" id="3.30.40.10">
    <property type="entry name" value="Zinc/RING finger domain, C3HC4 (zinc finger)"/>
    <property type="match status" value="2"/>
</dbReference>
<feature type="compositionally biased region" description="Polar residues" evidence="8">
    <location>
        <begin position="736"/>
        <end position="751"/>
    </location>
</feature>
<dbReference type="GO" id="GO:0140801">
    <property type="term" value="F:histone H2AXY142 kinase activity"/>
    <property type="evidence" value="ECO:0007669"/>
    <property type="project" value="InterPro"/>
</dbReference>
<proteinExistence type="predicted"/>
<feature type="domain" description="PHD-type" evidence="9">
    <location>
        <begin position="1059"/>
        <end position="1113"/>
    </location>
</feature>
<feature type="region of interest" description="Disordered" evidence="8">
    <location>
        <begin position="556"/>
        <end position="597"/>
    </location>
</feature>
<dbReference type="Pfam" id="PF00628">
    <property type="entry name" value="PHD"/>
    <property type="match status" value="1"/>
</dbReference>
<evidence type="ECO:0000256" key="5">
    <source>
        <dbReference type="ARBA" id="ARBA00023242"/>
    </source>
</evidence>
<feature type="compositionally biased region" description="Basic and acidic residues" evidence="8">
    <location>
        <begin position="294"/>
        <end position="309"/>
    </location>
</feature>
<dbReference type="InterPro" id="IPR013136">
    <property type="entry name" value="WSTF_Acf1_Cbp146"/>
</dbReference>
<feature type="domain" description="WAC" evidence="11">
    <location>
        <begin position="21"/>
        <end position="127"/>
    </location>
</feature>
<feature type="compositionally biased region" description="Basic and acidic residues" evidence="8">
    <location>
        <begin position="699"/>
        <end position="710"/>
    </location>
</feature>
<dbReference type="InterPro" id="IPR011011">
    <property type="entry name" value="Znf_FYVE_PHD"/>
</dbReference>
<evidence type="ECO:0000256" key="6">
    <source>
        <dbReference type="PROSITE-ProRule" id="PRU00175"/>
    </source>
</evidence>
<evidence type="ECO:0000259" key="11">
    <source>
        <dbReference type="PROSITE" id="PS51136"/>
    </source>
</evidence>
<comment type="caution">
    <text evidence="13">The sequence shown here is derived from an EMBL/GenBank/DDBJ whole genome shotgun (WGS) entry which is preliminary data.</text>
</comment>
<feature type="region of interest" description="Disordered" evidence="8">
    <location>
        <begin position="1216"/>
        <end position="1354"/>
    </location>
</feature>
<dbReference type="Pfam" id="PF10537">
    <property type="entry name" value="WAC_Acf1_DNA_bd"/>
    <property type="match status" value="1"/>
</dbReference>
<dbReference type="SUPFAM" id="SSF57903">
    <property type="entry name" value="FYVE/PHD zinc finger"/>
    <property type="match status" value="2"/>
</dbReference>
<evidence type="ECO:0000313" key="14">
    <source>
        <dbReference type="Proteomes" id="UP000663828"/>
    </source>
</evidence>
<dbReference type="EMBL" id="CAJNOR010000947">
    <property type="protein sequence ID" value="CAF1043103.1"/>
    <property type="molecule type" value="Genomic_DNA"/>
</dbReference>
<dbReference type="EMBL" id="CAJNOJ010000043">
    <property type="protein sequence ID" value="CAF0940547.1"/>
    <property type="molecule type" value="Genomic_DNA"/>
</dbReference>
<evidence type="ECO:0000313" key="13">
    <source>
        <dbReference type="EMBL" id="CAF1043103.1"/>
    </source>
</evidence>
<gene>
    <name evidence="12" type="ORF">EDS130_LOCUS11798</name>
    <name evidence="13" type="ORF">XAT740_LOCUS15369</name>
</gene>
<dbReference type="GO" id="GO:0090535">
    <property type="term" value="C:WICH complex"/>
    <property type="evidence" value="ECO:0007669"/>
    <property type="project" value="InterPro"/>
</dbReference>
<dbReference type="PROSITE" id="PS50016">
    <property type="entry name" value="ZF_PHD_2"/>
    <property type="match status" value="2"/>
</dbReference>
<dbReference type="InterPro" id="IPR013083">
    <property type="entry name" value="Znf_RING/FYVE/PHD"/>
</dbReference>
<name>A0A814JWH0_ADIRI</name>
<evidence type="ECO:0000256" key="7">
    <source>
        <dbReference type="PROSITE-ProRule" id="PRU00475"/>
    </source>
</evidence>
<dbReference type="GO" id="GO:0008270">
    <property type="term" value="F:zinc ion binding"/>
    <property type="evidence" value="ECO:0007669"/>
    <property type="project" value="UniProtKB-KW"/>
</dbReference>
<dbReference type="Proteomes" id="UP000663828">
    <property type="component" value="Unassembled WGS sequence"/>
</dbReference>
<dbReference type="InterPro" id="IPR028941">
    <property type="entry name" value="WHIM2_dom"/>
</dbReference>
<dbReference type="PROSITE" id="PS51136">
    <property type="entry name" value="WAC"/>
    <property type="match status" value="1"/>
</dbReference>
<evidence type="ECO:0000259" key="9">
    <source>
        <dbReference type="PROSITE" id="PS50016"/>
    </source>
</evidence>
<feature type="compositionally biased region" description="Low complexity" evidence="8">
    <location>
        <begin position="1141"/>
        <end position="1158"/>
    </location>
</feature>
<dbReference type="Proteomes" id="UP000663852">
    <property type="component" value="Unassembled WGS sequence"/>
</dbReference>
<feature type="region of interest" description="Disordered" evidence="8">
    <location>
        <begin position="1121"/>
        <end position="1160"/>
    </location>
</feature>
<dbReference type="Pfam" id="PF15613">
    <property type="entry name" value="WSD"/>
    <property type="match status" value="1"/>
</dbReference>
<accession>A0A814JWH0</accession>
<dbReference type="InterPro" id="IPR047174">
    <property type="entry name" value="BAZ1B"/>
</dbReference>
<dbReference type="GO" id="GO:0006974">
    <property type="term" value="P:DNA damage response"/>
    <property type="evidence" value="ECO:0007669"/>
    <property type="project" value="TreeGrafter"/>
</dbReference>
<keyword evidence="14" id="KW-1185">Reference proteome</keyword>
<evidence type="ECO:0000259" key="10">
    <source>
        <dbReference type="PROSITE" id="PS50089"/>
    </source>
</evidence>
<dbReference type="InterPro" id="IPR019787">
    <property type="entry name" value="Znf_PHD-finger"/>
</dbReference>